<gene>
    <name evidence="8" type="ORF">KC729_05480</name>
</gene>
<name>A0A956LZS0_UNCEI</name>
<evidence type="ECO:0000259" key="7">
    <source>
        <dbReference type="Pfam" id="PF01435"/>
    </source>
</evidence>
<dbReference type="InterPro" id="IPR051156">
    <property type="entry name" value="Mito/Outer_Membr_Metalloprot"/>
</dbReference>
<feature type="non-terminal residue" evidence="8">
    <location>
        <position position="1"/>
    </location>
</feature>
<dbReference type="GO" id="GO:0051603">
    <property type="term" value="P:proteolysis involved in protein catabolic process"/>
    <property type="evidence" value="ECO:0007669"/>
    <property type="project" value="TreeGrafter"/>
</dbReference>
<keyword evidence="2" id="KW-0645">Protease</keyword>
<evidence type="ECO:0000256" key="6">
    <source>
        <dbReference type="ARBA" id="ARBA00023049"/>
    </source>
</evidence>
<dbReference type="GO" id="GO:0046872">
    <property type="term" value="F:metal ion binding"/>
    <property type="evidence" value="ECO:0007669"/>
    <property type="project" value="UniProtKB-KW"/>
</dbReference>
<dbReference type="Pfam" id="PF01435">
    <property type="entry name" value="Peptidase_M48"/>
    <property type="match status" value="1"/>
</dbReference>
<dbReference type="EMBL" id="JAGQHR010000111">
    <property type="protein sequence ID" value="MCA9727116.1"/>
    <property type="molecule type" value="Genomic_DNA"/>
</dbReference>
<dbReference type="Proteomes" id="UP000697710">
    <property type="component" value="Unassembled WGS sequence"/>
</dbReference>
<dbReference type="CDD" id="cd07324">
    <property type="entry name" value="M48C_Oma1-like"/>
    <property type="match status" value="1"/>
</dbReference>
<evidence type="ECO:0000313" key="9">
    <source>
        <dbReference type="Proteomes" id="UP000697710"/>
    </source>
</evidence>
<keyword evidence="6" id="KW-0482">Metalloprotease</keyword>
<dbReference type="Gene3D" id="3.30.2010.10">
    <property type="entry name" value="Metalloproteases ('zincins'), catalytic domain"/>
    <property type="match status" value="1"/>
</dbReference>
<dbReference type="GO" id="GO:0004222">
    <property type="term" value="F:metalloendopeptidase activity"/>
    <property type="evidence" value="ECO:0007669"/>
    <property type="project" value="InterPro"/>
</dbReference>
<keyword evidence="3" id="KW-0479">Metal-binding</keyword>
<comment type="cofactor">
    <cofactor evidence="1">
        <name>Zn(2+)</name>
        <dbReference type="ChEBI" id="CHEBI:29105"/>
    </cofactor>
</comment>
<dbReference type="AlphaFoldDB" id="A0A956LZS0"/>
<comment type="caution">
    <text evidence="8">The sequence shown here is derived from an EMBL/GenBank/DDBJ whole genome shotgun (WGS) entry which is preliminary data.</text>
</comment>
<evidence type="ECO:0000256" key="4">
    <source>
        <dbReference type="ARBA" id="ARBA00022801"/>
    </source>
</evidence>
<keyword evidence="5" id="KW-0862">Zinc</keyword>
<dbReference type="GO" id="GO:0016020">
    <property type="term" value="C:membrane"/>
    <property type="evidence" value="ECO:0007669"/>
    <property type="project" value="TreeGrafter"/>
</dbReference>
<reference evidence="8" key="1">
    <citation type="submission" date="2020-04" db="EMBL/GenBank/DDBJ databases">
        <authorList>
            <person name="Zhang T."/>
        </authorList>
    </citation>
    <scope>NUCLEOTIDE SEQUENCE</scope>
    <source>
        <strain evidence="8">HKST-UBA01</strain>
    </source>
</reference>
<evidence type="ECO:0000313" key="8">
    <source>
        <dbReference type="EMBL" id="MCA9727116.1"/>
    </source>
</evidence>
<protein>
    <submittedName>
        <fullName evidence="8">M48 family metallopeptidase</fullName>
    </submittedName>
</protein>
<evidence type="ECO:0000256" key="2">
    <source>
        <dbReference type="ARBA" id="ARBA00022670"/>
    </source>
</evidence>
<evidence type="ECO:0000256" key="1">
    <source>
        <dbReference type="ARBA" id="ARBA00001947"/>
    </source>
</evidence>
<sequence length="459" mass="50762">AENGQSFRIDDIKYKDDRVVLRMRSGSAPRSNLVVYGRDRRVTQVVLDEVVPAVLTTIFDYGESPGLSPFVGNVQSDVIHSRWCNHLPIEPLRVSIDRVEDGLARGLKRCGVCFSSERSLPLDHYGRVRAAALENARLFKLAFPPLPDSSEQKQIAEVGQEILEKFPVELRGFDYEFLIVTSGLPQAVSFPTGFVYVTSALYDAVESDLELAAILAHEIAHVEFHYGETNETPTVLLRDELVRRARDFEFESDLMALVCLQMAHPHDDVVAPMLNVIRKLQSFAESPPTEGTSMWDTHPAYSDRLTHLGSRGLKLFPRPLEYCGFTEDGTSVGRAHIVGWRYFTPEERERYERGLIASGLGKTHGFQVLLLIEMSDSQTGLEDGFDVAWKDRSGGKLDFGQAAGLSPIGSGEAGIVAAWHATGDGNADEIEEIEIGVADAKKWTPCPSRGTSPEDESAP</sequence>
<feature type="domain" description="Peptidase M48" evidence="7">
    <location>
        <begin position="150"/>
        <end position="222"/>
    </location>
</feature>
<reference evidence="8" key="2">
    <citation type="journal article" date="2021" name="Microbiome">
        <title>Successional dynamics and alternative stable states in a saline activated sludge microbial community over 9 years.</title>
        <authorList>
            <person name="Wang Y."/>
            <person name="Ye J."/>
            <person name="Ju F."/>
            <person name="Liu L."/>
            <person name="Boyd J.A."/>
            <person name="Deng Y."/>
            <person name="Parks D.H."/>
            <person name="Jiang X."/>
            <person name="Yin X."/>
            <person name="Woodcroft B.J."/>
            <person name="Tyson G.W."/>
            <person name="Hugenholtz P."/>
            <person name="Polz M.F."/>
            <person name="Zhang T."/>
        </authorList>
    </citation>
    <scope>NUCLEOTIDE SEQUENCE</scope>
    <source>
        <strain evidence="8">HKST-UBA01</strain>
    </source>
</reference>
<evidence type="ECO:0000256" key="3">
    <source>
        <dbReference type="ARBA" id="ARBA00022723"/>
    </source>
</evidence>
<dbReference type="InterPro" id="IPR001915">
    <property type="entry name" value="Peptidase_M48"/>
</dbReference>
<evidence type="ECO:0000256" key="5">
    <source>
        <dbReference type="ARBA" id="ARBA00022833"/>
    </source>
</evidence>
<proteinExistence type="predicted"/>
<accession>A0A956LZS0</accession>
<keyword evidence="4" id="KW-0378">Hydrolase</keyword>
<dbReference type="PANTHER" id="PTHR22726:SF1">
    <property type="entry name" value="METALLOENDOPEPTIDASE OMA1, MITOCHONDRIAL"/>
    <property type="match status" value="1"/>
</dbReference>
<dbReference type="PANTHER" id="PTHR22726">
    <property type="entry name" value="METALLOENDOPEPTIDASE OMA1"/>
    <property type="match status" value="1"/>
</dbReference>
<organism evidence="8 9">
    <name type="scientific">Eiseniibacteriota bacterium</name>
    <dbReference type="NCBI Taxonomy" id="2212470"/>
    <lineage>
        <taxon>Bacteria</taxon>
        <taxon>Candidatus Eiseniibacteriota</taxon>
    </lineage>
</organism>